<reference evidence="4 5" key="1">
    <citation type="submission" date="2023-03" db="EMBL/GenBank/DDBJ databases">
        <title>Strain YYF002 represents a novel species in the genus Winogradskyella isolated from seawater.</title>
        <authorList>
            <person name="Fu Z.-Y."/>
        </authorList>
    </citation>
    <scope>NUCLEOTIDE SEQUENCE [LARGE SCALE GENOMIC DNA]</scope>
    <source>
        <strain evidence="4 5">YYF002</strain>
    </source>
</reference>
<name>A0ABT6G1U0_9FLAO</name>
<feature type="chain" id="PRO_5046587125" evidence="2">
    <location>
        <begin position="20"/>
        <end position="243"/>
    </location>
</feature>
<dbReference type="InterPro" id="IPR026444">
    <property type="entry name" value="Secre_tail"/>
</dbReference>
<dbReference type="Proteomes" id="UP001529085">
    <property type="component" value="Unassembled WGS sequence"/>
</dbReference>
<dbReference type="RefSeq" id="WP_278005271.1">
    <property type="nucleotide sequence ID" value="NZ_JARSBN010000004.1"/>
</dbReference>
<protein>
    <submittedName>
        <fullName evidence="4">T9SS type A sorting domain-containing protein</fullName>
    </submittedName>
</protein>
<dbReference type="NCBIfam" id="TIGR04183">
    <property type="entry name" value="Por_Secre_tail"/>
    <property type="match status" value="1"/>
</dbReference>
<comment type="caution">
    <text evidence="4">The sequence shown here is derived from an EMBL/GenBank/DDBJ whole genome shotgun (WGS) entry which is preliminary data.</text>
</comment>
<evidence type="ECO:0000256" key="1">
    <source>
        <dbReference type="ARBA" id="ARBA00022729"/>
    </source>
</evidence>
<evidence type="ECO:0000313" key="4">
    <source>
        <dbReference type="EMBL" id="MDG4715814.1"/>
    </source>
</evidence>
<proteinExistence type="predicted"/>
<gene>
    <name evidence="4" type="ORF">P7122_08020</name>
</gene>
<evidence type="ECO:0000313" key="5">
    <source>
        <dbReference type="Proteomes" id="UP001529085"/>
    </source>
</evidence>
<dbReference type="Pfam" id="PF18962">
    <property type="entry name" value="Por_Secre_tail"/>
    <property type="match status" value="1"/>
</dbReference>
<organism evidence="4 5">
    <name type="scientific">Winogradskyella marincola</name>
    <dbReference type="NCBI Taxonomy" id="3037795"/>
    <lineage>
        <taxon>Bacteria</taxon>
        <taxon>Pseudomonadati</taxon>
        <taxon>Bacteroidota</taxon>
        <taxon>Flavobacteriia</taxon>
        <taxon>Flavobacteriales</taxon>
        <taxon>Flavobacteriaceae</taxon>
        <taxon>Winogradskyella</taxon>
    </lineage>
</organism>
<dbReference type="EMBL" id="JARSBN010000004">
    <property type="protein sequence ID" value="MDG4715814.1"/>
    <property type="molecule type" value="Genomic_DNA"/>
</dbReference>
<sequence>MKQIYFTYCFLLISIFSFAQTFDWESATDTGNGITQTVSGITATFTSSYSADDAKLIDGGGFSGSSGNVVYTYQTDSGESATVTFSSPIDITSVYTLAAYSYSGTRTYTFTPSGGSNSSVDQDLTYGTGATITLNWTNVTSFTITSSIGSDSFALDDIVFTDSTLGTNEFSYDNTTIYPIPSSDFIYIKEASDLKNYSIYNSLGAKITSAALTSDNKIDIQNLANGMYFLKFDNGNTTKFIKE</sequence>
<feature type="domain" description="Secretion system C-terminal sorting" evidence="3">
    <location>
        <begin position="177"/>
        <end position="239"/>
    </location>
</feature>
<feature type="signal peptide" evidence="2">
    <location>
        <begin position="1"/>
        <end position="19"/>
    </location>
</feature>
<evidence type="ECO:0000259" key="3">
    <source>
        <dbReference type="Pfam" id="PF18962"/>
    </source>
</evidence>
<evidence type="ECO:0000256" key="2">
    <source>
        <dbReference type="SAM" id="SignalP"/>
    </source>
</evidence>
<accession>A0ABT6G1U0</accession>
<keyword evidence="5" id="KW-1185">Reference proteome</keyword>
<keyword evidence="1 2" id="KW-0732">Signal</keyword>